<reference evidence="11 12" key="1">
    <citation type="submission" date="2017-11" db="EMBL/GenBank/DDBJ databases">
        <title>De novo assembly and phasing of dikaryotic genomes from two isolates of Puccinia coronata f. sp. avenae, the causal agent of oat crown rust.</title>
        <authorList>
            <person name="Miller M.E."/>
            <person name="Zhang Y."/>
            <person name="Omidvar V."/>
            <person name="Sperschneider J."/>
            <person name="Schwessinger B."/>
            <person name="Raley C."/>
            <person name="Palmer J.M."/>
            <person name="Garnica D."/>
            <person name="Upadhyaya N."/>
            <person name="Rathjen J."/>
            <person name="Taylor J.M."/>
            <person name="Park R.F."/>
            <person name="Dodds P.N."/>
            <person name="Hirsch C.D."/>
            <person name="Kianian S.F."/>
            <person name="Figueroa M."/>
        </authorList>
    </citation>
    <scope>NUCLEOTIDE SEQUENCE [LARGE SCALE GENOMIC DNA]</scope>
    <source>
        <strain evidence="11">12SD80</strain>
    </source>
</reference>
<comment type="similarity">
    <text evidence="2">Belongs to the peptidase C19 family.</text>
</comment>
<evidence type="ECO:0000259" key="10">
    <source>
        <dbReference type="Pfam" id="PF14533"/>
    </source>
</evidence>
<evidence type="ECO:0000313" key="11">
    <source>
        <dbReference type="EMBL" id="PLW25117.1"/>
    </source>
</evidence>
<feature type="domain" description="Ubiquitin carboxyl-terminal hydrolase C-terminal" evidence="10">
    <location>
        <begin position="527"/>
        <end position="684"/>
    </location>
</feature>
<dbReference type="EMBL" id="PGCI01000568">
    <property type="protein sequence ID" value="PLW25117.1"/>
    <property type="molecule type" value="Genomic_DNA"/>
</dbReference>
<keyword evidence="5" id="KW-0833">Ubl conjugation pathway</keyword>
<dbReference type="InterPro" id="IPR024729">
    <property type="entry name" value="USP7_ICP0-binding_dom"/>
</dbReference>
<evidence type="ECO:0000256" key="8">
    <source>
        <dbReference type="SAM" id="MobiDB-lite"/>
    </source>
</evidence>
<proteinExistence type="inferred from homology"/>
<dbReference type="GO" id="GO:0006508">
    <property type="term" value="P:proteolysis"/>
    <property type="evidence" value="ECO:0007669"/>
    <property type="project" value="UniProtKB-KW"/>
</dbReference>
<feature type="region of interest" description="Disordered" evidence="8">
    <location>
        <begin position="1"/>
        <end position="28"/>
    </location>
</feature>
<evidence type="ECO:0000256" key="7">
    <source>
        <dbReference type="ARBA" id="ARBA00022807"/>
    </source>
</evidence>
<dbReference type="SUPFAM" id="SSF49599">
    <property type="entry name" value="TRAF domain-like"/>
    <property type="match status" value="1"/>
</dbReference>
<dbReference type="Proteomes" id="UP000235392">
    <property type="component" value="Unassembled WGS sequence"/>
</dbReference>
<dbReference type="FunFam" id="3.10.20.90:FF:000236">
    <property type="entry name" value="Ubiquitin carboxyl-terminal hydrolase 7, variant"/>
    <property type="match status" value="1"/>
</dbReference>
<evidence type="ECO:0000313" key="12">
    <source>
        <dbReference type="Proteomes" id="UP000235392"/>
    </source>
</evidence>
<dbReference type="InterPro" id="IPR029346">
    <property type="entry name" value="USP_C"/>
</dbReference>
<evidence type="ECO:0000256" key="5">
    <source>
        <dbReference type="ARBA" id="ARBA00022786"/>
    </source>
</evidence>
<dbReference type="EC" id="3.4.19.12" evidence="3"/>
<sequence length="716" mass="82361">MVRRPLQGTPSARFASCTPSADSSGSRTTLRIPSKVLPIPSPTRWLHPLLNSRLSSLMIPRPLQPSISLISESLLKTSKNIVGEYLTGVNYQNQPERWHVYAQYAFAISNPHDRTCYIQHHEQMYFTESVSGWGWPDFVELRKLFSPADSRVKPIIENDETIVTAYVRVFDITEADTPANLESQMEREQQDHVNQKRKREETHLDFTTKIITDETFRAHQGFDLALFDDRTIHPFDLPTFRVDKQQTFLDFKSKLAQDLGYQPNQIRLWVLVTRGNKTIRPAVVVPEHDPTLTMEVVRDKMASKTQDLKFYLEVLDPAHEAQPVESKEGQLMILVKCFNVSHQTLVGVGHFYVHQNQPVGEVIPLINARMEFPENTPLMLYEEIMPGMINEMRPEATFLQSEIQDGDIICFQIGLSDKQLAELKKQRLYLDPMAFYDFFTNRVLVQFKPLHDDMATTIEFDLLLSNKLTYDQMASQVGERLQHDPMKLQFTSSHQGNPKDIIRRTAAQGTLADMIQSSYKNAPNNVLFYELLDMSIVEIETKRNVKVTWTGAHNGEKAKHSFLMPKTSSMHDVADKLSTLVKFSENSTRKIKLFTIHDGRIQKQFAGGEILRDVADLEDIHAEEVSQDELTHCHEKTGKTIDFLIEPGKAFAETKERMGLRLGLLEKRTGKMQFKKNQKMKKKAKKRKRTKKTKEADSTKIHWTGRSENMKINGRM</sequence>
<dbReference type="AlphaFoldDB" id="A0A2N5THY2"/>
<evidence type="ECO:0000259" key="9">
    <source>
        <dbReference type="Pfam" id="PF12436"/>
    </source>
</evidence>
<accession>A0A2N5THY2</accession>
<keyword evidence="7" id="KW-0788">Thiol protease</keyword>
<dbReference type="InterPro" id="IPR008974">
    <property type="entry name" value="TRAF-like"/>
</dbReference>
<dbReference type="Gene3D" id="3.10.20.90">
    <property type="entry name" value="Phosphatidylinositol 3-kinase Catalytic Subunit, Chain A, domain 1"/>
    <property type="match status" value="2"/>
</dbReference>
<evidence type="ECO:0000256" key="1">
    <source>
        <dbReference type="ARBA" id="ARBA00000707"/>
    </source>
</evidence>
<dbReference type="FunFam" id="3.10.20.90:FF:000215">
    <property type="entry name" value="Ubiquitin carboxyl-terminal hydrolase 7, variant"/>
    <property type="match status" value="1"/>
</dbReference>
<evidence type="ECO:0000256" key="6">
    <source>
        <dbReference type="ARBA" id="ARBA00022801"/>
    </source>
</evidence>
<evidence type="ECO:0000256" key="2">
    <source>
        <dbReference type="ARBA" id="ARBA00009085"/>
    </source>
</evidence>
<evidence type="ECO:0000256" key="4">
    <source>
        <dbReference type="ARBA" id="ARBA00022670"/>
    </source>
</evidence>
<name>A0A2N5THY2_9BASI</name>
<feature type="domain" description="Ubiquitin carboxyl-terminal hydrolase 7 ICP0-binding" evidence="9">
    <location>
        <begin position="266"/>
        <end position="515"/>
    </location>
</feature>
<feature type="compositionally biased region" description="Basic residues" evidence="8">
    <location>
        <begin position="676"/>
        <end position="692"/>
    </location>
</feature>
<gene>
    <name evidence="11" type="ORF">PCASD_24040</name>
</gene>
<dbReference type="Pfam" id="PF12436">
    <property type="entry name" value="USP7_ICP0_bdg"/>
    <property type="match status" value="1"/>
</dbReference>
<evidence type="ECO:0000256" key="3">
    <source>
        <dbReference type="ARBA" id="ARBA00012759"/>
    </source>
</evidence>
<comment type="caution">
    <text evidence="11">The sequence shown here is derived from an EMBL/GenBank/DDBJ whole genome shotgun (WGS) entry which is preliminary data.</text>
</comment>
<feature type="compositionally biased region" description="Polar residues" evidence="8">
    <location>
        <begin position="17"/>
        <end position="28"/>
    </location>
</feature>
<dbReference type="GO" id="GO:0004843">
    <property type="term" value="F:cysteine-type deubiquitinase activity"/>
    <property type="evidence" value="ECO:0007669"/>
    <property type="project" value="UniProtKB-EC"/>
</dbReference>
<keyword evidence="6" id="KW-0378">Hydrolase</keyword>
<protein>
    <recommendedName>
        <fullName evidence="3">ubiquitinyl hydrolase 1</fullName>
        <ecNumber evidence="3">3.4.19.12</ecNumber>
    </recommendedName>
</protein>
<comment type="catalytic activity">
    <reaction evidence="1">
        <text>Thiol-dependent hydrolysis of ester, thioester, amide, peptide and isopeptide bonds formed by the C-terminal Gly of ubiquitin (a 76-residue protein attached to proteins as an intracellular targeting signal).</text>
        <dbReference type="EC" id="3.4.19.12"/>
    </reaction>
</comment>
<dbReference type="Gene3D" id="2.60.210.10">
    <property type="entry name" value="Apoptosis, Tumor Necrosis Factor Receptor Associated Protein 2, Chain A"/>
    <property type="match status" value="1"/>
</dbReference>
<feature type="region of interest" description="Disordered" evidence="8">
    <location>
        <begin position="676"/>
        <end position="698"/>
    </location>
</feature>
<keyword evidence="4" id="KW-0645">Protease</keyword>
<organism evidence="11 12">
    <name type="scientific">Puccinia coronata f. sp. avenae</name>
    <dbReference type="NCBI Taxonomy" id="200324"/>
    <lineage>
        <taxon>Eukaryota</taxon>
        <taxon>Fungi</taxon>
        <taxon>Dikarya</taxon>
        <taxon>Basidiomycota</taxon>
        <taxon>Pucciniomycotina</taxon>
        <taxon>Pucciniomycetes</taxon>
        <taxon>Pucciniales</taxon>
        <taxon>Pucciniaceae</taxon>
        <taxon>Puccinia</taxon>
    </lineage>
</organism>
<dbReference type="Pfam" id="PF14533">
    <property type="entry name" value="USP7_C2"/>
    <property type="match status" value="1"/>
</dbReference>